<evidence type="ECO:0000313" key="4">
    <source>
        <dbReference type="EMBL" id="KAH7027952.1"/>
    </source>
</evidence>
<dbReference type="InterPro" id="IPR002110">
    <property type="entry name" value="Ankyrin_rpt"/>
</dbReference>
<dbReference type="GeneID" id="70191542"/>
<dbReference type="SMART" id="SM00248">
    <property type="entry name" value="ANK"/>
    <property type="match status" value="4"/>
</dbReference>
<dbReference type="OrthoDB" id="426293at2759"/>
<dbReference type="AlphaFoldDB" id="A0A9P9BLD0"/>
<gene>
    <name evidence="4" type="ORF">B0I36DRAFT_413441</name>
</gene>
<evidence type="ECO:0000313" key="5">
    <source>
        <dbReference type="Proteomes" id="UP000756346"/>
    </source>
</evidence>
<dbReference type="Gene3D" id="1.25.40.20">
    <property type="entry name" value="Ankyrin repeat-containing domain"/>
    <property type="match status" value="1"/>
</dbReference>
<dbReference type="PROSITE" id="PS50088">
    <property type="entry name" value="ANK_REPEAT"/>
    <property type="match status" value="1"/>
</dbReference>
<evidence type="ECO:0000256" key="3">
    <source>
        <dbReference type="PROSITE-ProRule" id="PRU00023"/>
    </source>
</evidence>
<protein>
    <submittedName>
        <fullName evidence="4">Ankyrin repeat-containing domain protein</fullName>
    </submittedName>
</protein>
<evidence type="ECO:0000256" key="2">
    <source>
        <dbReference type="ARBA" id="ARBA00023043"/>
    </source>
</evidence>
<evidence type="ECO:0000256" key="1">
    <source>
        <dbReference type="ARBA" id="ARBA00022737"/>
    </source>
</evidence>
<dbReference type="EMBL" id="JAGTJQ010000007">
    <property type="protein sequence ID" value="KAH7027952.1"/>
    <property type="molecule type" value="Genomic_DNA"/>
</dbReference>
<dbReference type="RefSeq" id="XP_046010751.1">
    <property type="nucleotide sequence ID" value="XM_046161996.1"/>
</dbReference>
<dbReference type="Proteomes" id="UP000756346">
    <property type="component" value="Unassembled WGS sequence"/>
</dbReference>
<organism evidence="4 5">
    <name type="scientific">Microdochium trichocladiopsis</name>
    <dbReference type="NCBI Taxonomy" id="1682393"/>
    <lineage>
        <taxon>Eukaryota</taxon>
        <taxon>Fungi</taxon>
        <taxon>Dikarya</taxon>
        <taxon>Ascomycota</taxon>
        <taxon>Pezizomycotina</taxon>
        <taxon>Sordariomycetes</taxon>
        <taxon>Xylariomycetidae</taxon>
        <taxon>Xylariales</taxon>
        <taxon>Microdochiaceae</taxon>
        <taxon>Microdochium</taxon>
    </lineage>
</organism>
<keyword evidence="2 3" id="KW-0040">ANK repeat</keyword>
<accession>A0A9P9BLD0</accession>
<sequence length="265" mass="28468">MNNPSKDQLKSAAATGDTAHLREYFLAHKPSIPPETAQELLKAAVVGCHTSVVDFLLNEFPQLELSDETVHAAACKASIPVLSQLIARDPSLANRRLERIGTPLSSACRSRRSIEFLRYLLEQGADPNKRPESFGFPIALAATRYDDTAAIDLFLGHGARLEHSGALGAAAGQGNDAMMRYLLSKGAAPDNDARELAGEHPLHSALMAGQVGAARILLDHGASINVVDRSGKSLAEVADLLESKGEDRAEFKALLSKVREERSKQ</sequence>
<reference evidence="4" key="1">
    <citation type="journal article" date="2021" name="Nat. Commun.">
        <title>Genetic determinants of endophytism in the Arabidopsis root mycobiome.</title>
        <authorList>
            <person name="Mesny F."/>
            <person name="Miyauchi S."/>
            <person name="Thiergart T."/>
            <person name="Pickel B."/>
            <person name="Atanasova L."/>
            <person name="Karlsson M."/>
            <person name="Huettel B."/>
            <person name="Barry K.W."/>
            <person name="Haridas S."/>
            <person name="Chen C."/>
            <person name="Bauer D."/>
            <person name="Andreopoulos W."/>
            <person name="Pangilinan J."/>
            <person name="LaButti K."/>
            <person name="Riley R."/>
            <person name="Lipzen A."/>
            <person name="Clum A."/>
            <person name="Drula E."/>
            <person name="Henrissat B."/>
            <person name="Kohler A."/>
            <person name="Grigoriev I.V."/>
            <person name="Martin F.M."/>
            <person name="Hacquard S."/>
        </authorList>
    </citation>
    <scope>NUCLEOTIDE SEQUENCE</scope>
    <source>
        <strain evidence="4">MPI-CAGE-CH-0230</strain>
    </source>
</reference>
<keyword evidence="5" id="KW-1185">Reference proteome</keyword>
<feature type="repeat" description="ANK" evidence="3">
    <location>
        <begin position="197"/>
        <end position="229"/>
    </location>
</feature>
<dbReference type="SUPFAM" id="SSF48403">
    <property type="entry name" value="Ankyrin repeat"/>
    <property type="match status" value="1"/>
</dbReference>
<dbReference type="InterPro" id="IPR036770">
    <property type="entry name" value="Ankyrin_rpt-contain_sf"/>
</dbReference>
<proteinExistence type="predicted"/>
<name>A0A9P9BLD0_9PEZI</name>
<comment type="caution">
    <text evidence="4">The sequence shown here is derived from an EMBL/GenBank/DDBJ whole genome shotgun (WGS) entry which is preliminary data.</text>
</comment>
<dbReference type="PANTHER" id="PTHR24198">
    <property type="entry name" value="ANKYRIN REPEAT AND PROTEIN KINASE DOMAIN-CONTAINING PROTEIN"/>
    <property type="match status" value="1"/>
</dbReference>
<keyword evidence="1" id="KW-0677">Repeat</keyword>
<dbReference type="Pfam" id="PF12796">
    <property type="entry name" value="Ank_2"/>
    <property type="match status" value="2"/>
</dbReference>
<dbReference type="PANTHER" id="PTHR24198:SF165">
    <property type="entry name" value="ANKYRIN REPEAT-CONTAINING PROTEIN-RELATED"/>
    <property type="match status" value="1"/>
</dbReference>
<dbReference type="PROSITE" id="PS50297">
    <property type="entry name" value="ANK_REP_REGION"/>
    <property type="match status" value="1"/>
</dbReference>